<name>A0A7H4MUV6_9ENTR</name>
<feature type="chain" id="PRO_5028899284" evidence="1">
    <location>
        <begin position="26"/>
        <end position="147"/>
    </location>
</feature>
<gene>
    <name evidence="3" type="primary">rhmR_3</name>
    <name evidence="3" type="ORF">NCTC11694_06460</name>
</gene>
<evidence type="ECO:0000313" key="3">
    <source>
        <dbReference type="EMBL" id="STT04382.1"/>
    </source>
</evidence>
<keyword evidence="1" id="KW-0732">Signal</keyword>
<dbReference type="AlphaFoldDB" id="A0A7H4MUV6"/>
<dbReference type="InterPro" id="IPR014757">
    <property type="entry name" value="Tscrpt_reg_IclR_C"/>
</dbReference>
<dbReference type="Pfam" id="PF01614">
    <property type="entry name" value="IclR_C"/>
    <property type="match status" value="1"/>
</dbReference>
<reference evidence="3 4" key="1">
    <citation type="submission" date="2018-06" db="EMBL/GenBank/DDBJ databases">
        <authorList>
            <consortium name="Pathogen Informatics"/>
            <person name="Doyle S."/>
        </authorList>
    </citation>
    <scope>NUCLEOTIDE SEQUENCE [LARGE SCALE GENOMIC DNA]</scope>
    <source>
        <strain evidence="3 4">NCTC11694</strain>
    </source>
</reference>
<accession>A0A7H4MUV6</accession>
<proteinExistence type="predicted"/>
<evidence type="ECO:0000259" key="2">
    <source>
        <dbReference type="Pfam" id="PF01614"/>
    </source>
</evidence>
<dbReference type="Proteomes" id="UP000255050">
    <property type="component" value="Unassembled WGS sequence"/>
</dbReference>
<evidence type="ECO:0000256" key="1">
    <source>
        <dbReference type="SAM" id="SignalP"/>
    </source>
</evidence>
<protein>
    <submittedName>
        <fullName evidence="3">Transcriptional regulator YfaX, HTH-type</fullName>
    </submittedName>
</protein>
<sequence length="147" mass="15699">MERATPTTITSAHSFVMNWAVFAPAAGASITAKTIPTFAAWRAGFNANNELTAAISVVGTRLQINQDNRDYLAGRAIACAKDISRLLGGKAPSNNKPHNKEKIMTLPKIKHVRAWFIGGATAEKGAGGGDYHDQGRITGLTIISPRR</sequence>
<feature type="signal peptide" evidence="1">
    <location>
        <begin position="1"/>
        <end position="25"/>
    </location>
</feature>
<organism evidence="3 4">
    <name type="scientific">Klebsiella michiganensis</name>
    <dbReference type="NCBI Taxonomy" id="1134687"/>
    <lineage>
        <taxon>Bacteria</taxon>
        <taxon>Pseudomonadati</taxon>
        <taxon>Pseudomonadota</taxon>
        <taxon>Gammaproteobacteria</taxon>
        <taxon>Enterobacterales</taxon>
        <taxon>Enterobacteriaceae</taxon>
        <taxon>Klebsiella/Raoultella group</taxon>
        <taxon>Klebsiella</taxon>
    </lineage>
</organism>
<evidence type="ECO:0000313" key="4">
    <source>
        <dbReference type="Proteomes" id="UP000255050"/>
    </source>
</evidence>
<dbReference type="EMBL" id="UGJR01000005">
    <property type="protein sequence ID" value="STT04382.1"/>
    <property type="molecule type" value="Genomic_DNA"/>
</dbReference>
<feature type="domain" description="IclR-ED" evidence="2">
    <location>
        <begin position="43"/>
        <end position="85"/>
    </location>
</feature>
<comment type="caution">
    <text evidence="3">The sequence shown here is derived from an EMBL/GenBank/DDBJ whole genome shotgun (WGS) entry which is preliminary data.</text>
</comment>